<proteinExistence type="predicted"/>
<feature type="region of interest" description="Disordered" evidence="1">
    <location>
        <begin position="347"/>
        <end position="387"/>
    </location>
</feature>
<dbReference type="PROSITE" id="PS50022">
    <property type="entry name" value="FA58C_3"/>
    <property type="match status" value="1"/>
</dbReference>
<feature type="compositionally biased region" description="Pro residues" evidence="1">
    <location>
        <begin position="156"/>
        <end position="194"/>
    </location>
</feature>
<feature type="region of interest" description="Disordered" evidence="1">
    <location>
        <begin position="153"/>
        <end position="195"/>
    </location>
</feature>
<accession>A0ABQ5S3C9</accession>
<evidence type="ECO:0000313" key="3">
    <source>
        <dbReference type="EMBL" id="GLI64413.1"/>
    </source>
</evidence>
<feature type="non-terminal residue" evidence="3">
    <location>
        <position position="1"/>
    </location>
</feature>
<reference evidence="3 4" key="1">
    <citation type="journal article" date="2023" name="IScience">
        <title>Expanded male sex-determining region conserved during the evolution of homothallism in the green alga Volvox.</title>
        <authorList>
            <person name="Yamamoto K."/>
            <person name="Matsuzaki R."/>
            <person name="Mahakham W."/>
            <person name="Heman W."/>
            <person name="Sekimoto H."/>
            <person name="Kawachi M."/>
            <person name="Minakuchi Y."/>
            <person name="Toyoda A."/>
            <person name="Nozaki H."/>
        </authorList>
    </citation>
    <scope>NUCLEOTIDE SEQUENCE [LARGE SCALE GENOMIC DNA]</scope>
    <source>
        <strain evidence="3 4">NIES-4468</strain>
    </source>
</reference>
<dbReference type="PANTHER" id="PTHR45713:SF6">
    <property type="entry name" value="F5_8 TYPE C DOMAIN-CONTAINING PROTEIN"/>
    <property type="match status" value="1"/>
</dbReference>
<feature type="compositionally biased region" description="Pro residues" evidence="1">
    <location>
        <begin position="351"/>
        <end position="387"/>
    </location>
</feature>
<evidence type="ECO:0000259" key="2">
    <source>
        <dbReference type="PROSITE" id="PS50022"/>
    </source>
</evidence>
<dbReference type="Proteomes" id="UP001165090">
    <property type="component" value="Unassembled WGS sequence"/>
</dbReference>
<dbReference type="Gene3D" id="2.60.120.260">
    <property type="entry name" value="Galactose-binding domain-like"/>
    <property type="match status" value="2"/>
</dbReference>
<comment type="caution">
    <text evidence="3">The sequence shown here is derived from an EMBL/GenBank/DDBJ whole genome shotgun (WGS) entry which is preliminary data.</text>
</comment>
<protein>
    <recommendedName>
        <fullName evidence="2">F5/8 type C domain-containing protein</fullName>
    </recommendedName>
</protein>
<name>A0ABQ5S3C9_9CHLO</name>
<sequence>GNLALGKVAYVSSPSNTYSASYAVDGNLLTSSYSGGYDDPAKWLSVDLGGVWDISRILVWPYQYCCWYYNENIEVRVGLRNISSADDTYAIGDNQLVWKQNGSTPGNPDAPTDPFVINLRPAVKGRWVTVQNFYAYQYAYLYVSEIEVYGNASTSPLPPSPPPRPPRPSPPPRPPSPPPIPPSPAPPAPRPPRPSTVGNLAFGKVAYASSPSSLASYAVDGNLLTSSYSGGYDDPAKWLSVDLGGVWDISRILVWPYQYCCWYYNENIEVRVGLRNISTVNDTYAIGDNQLVWKQNGSTPGNPDAPTDPFVINLRPAVKGRWVTVQNFNANQYAYLYVAEVEVYGNASTSPLPPSPTPRPPRPSPPRPPSPPMPPAPRPPRPSTVGR</sequence>
<dbReference type="EMBL" id="BSDZ01000019">
    <property type="protein sequence ID" value="GLI64413.1"/>
    <property type="molecule type" value="Genomic_DNA"/>
</dbReference>
<evidence type="ECO:0000256" key="1">
    <source>
        <dbReference type="SAM" id="MobiDB-lite"/>
    </source>
</evidence>
<dbReference type="InterPro" id="IPR051941">
    <property type="entry name" value="BG_Antigen-Binding_Lectin"/>
</dbReference>
<feature type="domain" description="F5/8 type C" evidence="2">
    <location>
        <begin position="1"/>
        <end position="151"/>
    </location>
</feature>
<gene>
    <name evidence="3" type="ORF">VaNZ11_007671</name>
</gene>
<dbReference type="Pfam" id="PF22633">
    <property type="entry name" value="F5_F8_type_C_2"/>
    <property type="match status" value="1"/>
</dbReference>
<dbReference type="InterPro" id="IPR008979">
    <property type="entry name" value="Galactose-bd-like_sf"/>
</dbReference>
<evidence type="ECO:0000313" key="4">
    <source>
        <dbReference type="Proteomes" id="UP001165090"/>
    </source>
</evidence>
<dbReference type="PRINTS" id="PR01217">
    <property type="entry name" value="PRICHEXTENSN"/>
</dbReference>
<dbReference type="PANTHER" id="PTHR45713">
    <property type="entry name" value="FTP DOMAIN-CONTAINING PROTEIN"/>
    <property type="match status" value="1"/>
</dbReference>
<dbReference type="Pfam" id="PF00754">
    <property type="entry name" value="F5_F8_type_C"/>
    <property type="match status" value="1"/>
</dbReference>
<dbReference type="SUPFAM" id="SSF49785">
    <property type="entry name" value="Galactose-binding domain-like"/>
    <property type="match status" value="2"/>
</dbReference>
<organism evidence="3 4">
    <name type="scientific">Volvox africanus</name>
    <dbReference type="NCBI Taxonomy" id="51714"/>
    <lineage>
        <taxon>Eukaryota</taxon>
        <taxon>Viridiplantae</taxon>
        <taxon>Chlorophyta</taxon>
        <taxon>core chlorophytes</taxon>
        <taxon>Chlorophyceae</taxon>
        <taxon>CS clade</taxon>
        <taxon>Chlamydomonadales</taxon>
        <taxon>Volvocaceae</taxon>
        <taxon>Volvox</taxon>
    </lineage>
</organism>
<keyword evidence="4" id="KW-1185">Reference proteome</keyword>
<dbReference type="InterPro" id="IPR000421">
    <property type="entry name" value="FA58C"/>
</dbReference>